<dbReference type="GO" id="GO:0006772">
    <property type="term" value="P:thiamine metabolic process"/>
    <property type="evidence" value="ECO:0007669"/>
    <property type="project" value="UniProtKB-UniRule"/>
</dbReference>
<comment type="caution">
    <text evidence="7">The sequence shown here is derived from an EMBL/GenBank/DDBJ whole genome shotgun (WGS) entry which is preliminary data.</text>
</comment>
<keyword evidence="8" id="KW-1185">Reference proteome</keyword>
<name>A0A506UB21_9HYPH</name>
<dbReference type="EC" id="2.7.6.2" evidence="5"/>
<dbReference type="Pfam" id="PF04265">
    <property type="entry name" value="TPK_B1_binding"/>
    <property type="match status" value="1"/>
</dbReference>
<keyword evidence="2" id="KW-0547">Nucleotide-binding</keyword>
<dbReference type="AlphaFoldDB" id="A0A506UB21"/>
<dbReference type="RefSeq" id="WP_141165866.1">
    <property type="nucleotide sequence ID" value="NZ_VHLH01000005.1"/>
</dbReference>
<proteinExistence type="predicted"/>
<dbReference type="Gene3D" id="3.40.50.10240">
    <property type="entry name" value="Thiamin pyrophosphokinase, catalytic domain"/>
    <property type="match status" value="1"/>
</dbReference>
<dbReference type="PANTHER" id="PTHR41299">
    <property type="entry name" value="THIAMINE PYROPHOSPHOKINASE"/>
    <property type="match status" value="1"/>
</dbReference>
<dbReference type="GO" id="GO:0009229">
    <property type="term" value="P:thiamine diphosphate biosynthetic process"/>
    <property type="evidence" value="ECO:0007669"/>
    <property type="project" value="InterPro"/>
</dbReference>
<protein>
    <recommendedName>
        <fullName evidence="5">Thiamine diphosphokinase</fullName>
        <ecNumber evidence="5">2.7.6.2</ecNumber>
    </recommendedName>
</protein>
<keyword evidence="1 7" id="KW-0808">Transferase</keyword>
<evidence type="ECO:0000256" key="1">
    <source>
        <dbReference type="ARBA" id="ARBA00022679"/>
    </source>
</evidence>
<evidence type="ECO:0000259" key="6">
    <source>
        <dbReference type="SMART" id="SM00983"/>
    </source>
</evidence>
<dbReference type="Proteomes" id="UP000320314">
    <property type="component" value="Unassembled WGS sequence"/>
</dbReference>
<evidence type="ECO:0000256" key="2">
    <source>
        <dbReference type="ARBA" id="ARBA00022741"/>
    </source>
</evidence>
<keyword evidence="3 7" id="KW-0418">Kinase</keyword>
<accession>A0A506UB21</accession>
<organism evidence="7 8">
    <name type="scientific">Pararhizobium mangrovi</name>
    <dbReference type="NCBI Taxonomy" id="2590452"/>
    <lineage>
        <taxon>Bacteria</taxon>
        <taxon>Pseudomonadati</taxon>
        <taxon>Pseudomonadota</taxon>
        <taxon>Alphaproteobacteria</taxon>
        <taxon>Hyphomicrobiales</taxon>
        <taxon>Rhizobiaceae</taxon>
        <taxon>Rhizobium/Agrobacterium group</taxon>
        <taxon>Pararhizobium</taxon>
    </lineage>
</organism>
<dbReference type="InterPro" id="IPR007373">
    <property type="entry name" value="Thiamin_PyroPKinase_B1-bd"/>
</dbReference>
<evidence type="ECO:0000313" key="8">
    <source>
        <dbReference type="Proteomes" id="UP000320314"/>
    </source>
</evidence>
<evidence type="ECO:0000313" key="7">
    <source>
        <dbReference type="EMBL" id="TPW30728.1"/>
    </source>
</evidence>
<dbReference type="NCBIfam" id="TIGR01378">
    <property type="entry name" value="thi_PPkinase"/>
    <property type="match status" value="1"/>
</dbReference>
<dbReference type="GO" id="GO:0030975">
    <property type="term" value="F:thiamine binding"/>
    <property type="evidence" value="ECO:0007669"/>
    <property type="project" value="InterPro"/>
</dbReference>
<gene>
    <name evidence="7" type="ORF">FJU11_04695</name>
</gene>
<sequence length="217" mass="22788">MNARLPFLVLLGGPLTVTPAFRARVAGWRSVAADSGMRHAEVLGVTPELWIGDFDSASPDLSAAWPDVERQSFATAKNETDGELAVRAAIERGAGDLVLAGGLGGDRSDHALLHCVLACRLRAEGWNVELTSGREDAVALSPGRIEVPLTAGTVFSIVGFSELNGLTIDGARFPLDDYTLPFGSSRTISNKALGPVAITLRSGTALLVTRPDPNDKG</sequence>
<dbReference type="InterPro" id="IPR053149">
    <property type="entry name" value="TPK"/>
</dbReference>
<dbReference type="InterPro" id="IPR036759">
    <property type="entry name" value="TPK_catalytic_sf"/>
</dbReference>
<dbReference type="Pfam" id="PF04263">
    <property type="entry name" value="TPK_catalytic"/>
    <property type="match status" value="1"/>
</dbReference>
<feature type="domain" description="Thiamin pyrophosphokinase thiamin-binding" evidence="6">
    <location>
        <begin position="143"/>
        <end position="206"/>
    </location>
</feature>
<dbReference type="GO" id="GO:0004788">
    <property type="term" value="F:thiamine diphosphokinase activity"/>
    <property type="evidence" value="ECO:0007669"/>
    <property type="project" value="UniProtKB-UniRule"/>
</dbReference>
<dbReference type="EMBL" id="VHLH01000005">
    <property type="protein sequence ID" value="TPW30728.1"/>
    <property type="molecule type" value="Genomic_DNA"/>
</dbReference>
<dbReference type="PANTHER" id="PTHR41299:SF1">
    <property type="entry name" value="THIAMINE PYROPHOSPHOKINASE"/>
    <property type="match status" value="1"/>
</dbReference>
<dbReference type="CDD" id="cd07995">
    <property type="entry name" value="TPK"/>
    <property type="match status" value="1"/>
</dbReference>
<evidence type="ECO:0000256" key="3">
    <source>
        <dbReference type="ARBA" id="ARBA00022777"/>
    </source>
</evidence>
<dbReference type="SUPFAM" id="SSF63999">
    <property type="entry name" value="Thiamin pyrophosphokinase, catalytic domain"/>
    <property type="match status" value="1"/>
</dbReference>
<dbReference type="OrthoDB" id="9804377at2"/>
<dbReference type="InterPro" id="IPR007371">
    <property type="entry name" value="TPK_catalytic"/>
</dbReference>
<keyword evidence="4" id="KW-0067">ATP-binding</keyword>
<dbReference type="GO" id="GO:0005524">
    <property type="term" value="F:ATP binding"/>
    <property type="evidence" value="ECO:0007669"/>
    <property type="project" value="UniProtKB-KW"/>
</dbReference>
<dbReference type="SMART" id="SM00983">
    <property type="entry name" value="TPK_B1_binding"/>
    <property type="match status" value="1"/>
</dbReference>
<dbReference type="InterPro" id="IPR006282">
    <property type="entry name" value="Thi_PPkinase"/>
</dbReference>
<evidence type="ECO:0000256" key="4">
    <source>
        <dbReference type="ARBA" id="ARBA00022840"/>
    </source>
</evidence>
<reference evidence="7 8" key="1">
    <citation type="submission" date="2019-06" db="EMBL/GenBank/DDBJ databases">
        <authorList>
            <person name="Li M."/>
        </authorList>
    </citation>
    <scope>NUCLEOTIDE SEQUENCE [LARGE SCALE GENOMIC DNA]</scope>
    <source>
        <strain evidence="7 8">BGMRC6574</strain>
    </source>
</reference>
<dbReference type="GO" id="GO:0016301">
    <property type="term" value="F:kinase activity"/>
    <property type="evidence" value="ECO:0007669"/>
    <property type="project" value="UniProtKB-KW"/>
</dbReference>
<evidence type="ECO:0000256" key="5">
    <source>
        <dbReference type="NCBIfam" id="TIGR01378"/>
    </source>
</evidence>